<evidence type="ECO:0000313" key="2">
    <source>
        <dbReference type="Proteomes" id="UP001586593"/>
    </source>
</evidence>
<accession>A0ABR3VH42</accession>
<gene>
    <name evidence="1" type="ORF">VTK73DRAFT_3587</name>
</gene>
<comment type="caution">
    <text evidence="1">The sequence shown here is derived from an EMBL/GenBank/DDBJ whole genome shotgun (WGS) entry which is preliminary data.</text>
</comment>
<evidence type="ECO:0000313" key="1">
    <source>
        <dbReference type="EMBL" id="KAL1841130.1"/>
    </source>
</evidence>
<dbReference type="Proteomes" id="UP001586593">
    <property type="component" value="Unassembled WGS sequence"/>
</dbReference>
<name>A0ABR3VH42_9PEZI</name>
<proteinExistence type="predicted"/>
<dbReference type="EMBL" id="JAZHXJ010002115">
    <property type="protein sequence ID" value="KAL1841130.1"/>
    <property type="molecule type" value="Genomic_DNA"/>
</dbReference>
<sequence>MANHDSGWHAKRVRDMALTNATNQIETLAAKVTAGRVTSAMESASTRVSRRPDWKVAVEEGLRPVSL</sequence>
<reference evidence="1 2" key="1">
    <citation type="journal article" date="2024" name="Commun. Biol.">
        <title>Comparative genomic analysis of thermophilic fungi reveals convergent evolutionary adaptations and gene losses.</title>
        <authorList>
            <person name="Steindorff A.S."/>
            <person name="Aguilar-Pontes M.V."/>
            <person name="Robinson A.J."/>
            <person name="Andreopoulos B."/>
            <person name="LaButti K."/>
            <person name="Kuo A."/>
            <person name="Mondo S."/>
            <person name="Riley R."/>
            <person name="Otillar R."/>
            <person name="Haridas S."/>
            <person name="Lipzen A."/>
            <person name="Grimwood J."/>
            <person name="Schmutz J."/>
            <person name="Clum A."/>
            <person name="Reid I.D."/>
            <person name="Moisan M.C."/>
            <person name="Butler G."/>
            <person name="Nguyen T.T.M."/>
            <person name="Dewar K."/>
            <person name="Conant G."/>
            <person name="Drula E."/>
            <person name="Henrissat B."/>
            <person name="Hansel C."/>
            <person name="Singer S."/>
            <person name="Hutchinson M.I."/>
            <person name="de Vries R.P."/>
            <person name="Natvig D.O."/>
            <person name="Powell A.J."/>
            <person name="Tsang A."/>
            <person name="Grigoriev I.V."/>
        </authorList>
    </citation>
    <scope>NUCLEOTIDE SEQUENCE [LARGE SCALE GENOMIC DNA]</scope>
    <source>
        <strain evidence="1 2">ATCC 24622</strain>
    </source>
</reference>
<keyword evidence="2" id="KW-1185">Reference proteome</keyword>
<organism evidence="1 2">
    <name type="scientific">Phialemonium thermophilum</name>
    <dbReference type="NCBI Taxonomy" id="223376"/>
    <lineage>
        <taxon>Eukaryota</taxon>
        <taxon>Fungi</taxon>
        <taxon>Dikarya</taxon>
        <taxon>Ascomycota</taxon>
        <taxon>Pezizomycotina</taxon>
        <taxon>Sordariomycetes</taxon>
        <taxon>Sordariomycetidae</taxon>
        <taxon>Cephalothecales</taxon>
        <taxon>Cephalothecaceae</taxon>
        <taxon>Phialemonium</taxon>
    </lineage>
</organism>
<protein>
    <submittedName>
        <fullName evidence="1">Uncharacterized protein</fullName>
    </submittedName>
</protein>